<dbReference type="GO" id="GO:0009443">
    <property type="term" value="P:pyridoxal 5'-phosphate salvage"/>
    <property type="evidence" value="ECO:0007669"/>
    <property type="project" value="InterPro"/>
</dbReference>
<dbReference type="PANTHER" id="PTHR10534:SF2">
    <property type="entry name" value="PYRIDOXAL KINASE"/>
    <property type="match status" value="1"/>
</dbReference>
<dbReference type="AlphaFoldDB" id="D8JWS8"/>
<dbReference type="InterPro" id="IPR013749">
    <property type="entry name" value="PM/HMP-P_kinase-1"/>
</dbReference>
<evidence type="ECO:0000256" key="3">
    <source>
        <dbReference type="ARBA" id="ARBA00022741"/>
    </source>
</evidence>
<evidence type="ECO:0000259" key="6">
    <source>
        <dbReference type="Pfam" id="PF08543"/>
    </source>
</evidence>
<dbReference type="KEGG" id="hdn:Hden_3243"/>
<reference evidence="8" key="1">
    <citation type="journal article" date="2011" name="J. Bacteriol.">
        <title>Genome sequences of eight morphologically diverse alphaproteobacteria.</title>
        <authorList>
            <consortium name="US DOE Joint Genome Institute"/>
            <person name="Brown P.J."/>
            <person name="Kysela D.T."/>
            <person name="Buechlein A."/>
            <person name="Hemmerich C."/>
            <person name="Brun Y.V."/>
        </authorList>
    </citation>
    <scope>NUCLEOTIDE SEQUENCE [LARGE SCALE GENOMIC DNA]</scope>
    <source>
        <strain evidence="8">ATCC 51888 / DSM 1869 / NCIB 11706 / TK 0415</strain>
    </source>
</reference>
<gene>
    <name evidence="7" type="ordered locus">Hden_3243</name>
</gene>
<dbReference type="GO" id="GO:0005829">
    <property type="term" value="C:cytosol"/>
    <property type="evidence" value="ECO:0007669"/>
    <property type="project" value="TreeGrafter"/>
</dbReference>
<dbReference type="Gene3D" id="3.40.1190.20">
    <property type="match status" value="1"/>
</dbReference>
<dbReference type="GO" id="GO:0005524">
    <property type="term" value="F:ATP binding"/>
    <property type="evidence" value="ECO:0007669"/>
    <property type="project" value="UniProtKB-KW"/>
</dbReference>
<sequence length="266" mass="28082">MRRILVISSHVAQDTVGLSPTIAPLQRAGIEVVALPTVVLSNHPAREKCAGVILEPAALEKMSAALEANGWLGTFDAVLSGYLPSVGHATWVARLVKRMREISPQIIYVCDPILGDDPEGLYIDAAAAAVVRDALVPLADVATPNRFELSWLARQDVQSPEDAAQVALTLACPIVAATSIPSGPDELANVLVQSGNVQISTVKKLADVPHGTGDLFTGFLTARLLNGASVSDAWNHATQGVAFGVEASRGSDRLMLPLIDWAWLST</sequence>
<accession>D8JWS8</accession>
<name>D8JWS8_HYPDA</name>
<dbReference type="CDD" id="cd01173">
    <property type="entry name" value="pyridoxal_pyridoxamine_kinase"/>
    <property type="match status" value="1"/>
</dbReference>
<keyword evidence="3" id="KW-0547">Nucleotide-binding</keyword>
<evidence type="ECO:0000256" key="4">
    <source>
        <dbReference type="ARBA" id="ARBA00022777"/>
    </source>
</evidence>
<keyword evidence="2 7" id="KW-0808">Transferase</keyword>
<evidence type="ECO:0000313" key="7">
    <source>
        <dbReference type="EMBL" id="ADJ25036.1"/>
    </source>
</evidence>
<dbReference type="OrthoDB" id="9800808at2"/>
<dbReference type="Pfam" id="PF08543">
    <property type="entry name" value="Phos_pyr_kin"/>
    <property type="match status" value="1"/>
</dbReference>
<dbReference type="EC" id="2.7.1.35" evidence="1"/>
<evidence type="ECO:0000256" key="1">
    <source>
        <dbReference type="ARBA" id="ARBA00012104"/>
    </source>
</evidence>
<keyword evidence="8" id="KW-1185">Reference proteome</keyword>
<proteinExistence type="predicted"/>
<evidence type="ECO:0000256" key="2">
    <source>
        <dbReference type="ARBA" id="ARBA00022679"/>
    </source>
</evidence>
<dbReference type="EMBL" id="CP002083">
    <property type="protein sequence ID" value="ADJ25036.1"/>
    <property type="molecule type" value="Genomic_DNA"/>
</dbReference>
<dbReference type="InterPro" id="IPR029056">
    <property type="entry name" value="Ribokinase-like"/>
</dbReference>
<feature type="domain" description="Pyridoxamine kinase/Phosphomethylpyrimidine kinase" evidence="6">
    <location>
        <begin position="76"/>
        <end position="242"/>
    </location>
</feature>
<keyword evidence="5" id="KW-0067">ATP-binding</keyword>
<dbReference type="eggNOG" id="COG2240">
    <property type="taxonomic scope" value="Bacteria"/>
</dbReference>
<dbReference type="SUPFAM" id="SSF53613">
    <property type="entry name" value="Ribokinase-like"/>
    <property type="match status" value="1"/>
</dbReference>
<evidence type="ECO:0000313" key="8">
    <source>
        <dbReference type="Proteomes" id="UP000002033"/>
    </source>
</evidence>
<dbReference type="Proteomes" id="UP000002033">
    <property type="component" value="Chromosome"/>
</dbReference>
<dbReference type="STRING" id="582899.Hden_3243"/>
<dbReference type="NCBIfam" id="TIGR00687">
    <property type="entry name" value="pyridox_kin"/>
    <property type="match status" value="1"/>
</dbReference>
<dbReference type="HOGENOM" id="CLU_046496_3_1_5"/>
<dbReference type="InterPro" id="IPR004625">
    <property type="entry name" value="PyrdxlKinase"/>
</dbReference>
<dbReference type="PANTHER" id="PTHR10534">
    <property type="entry name" value="PYRIDOXAL KINASE"/>
    <property type="match status" value="1"/>
</dbReference>
<organism evidence="7 8">
    <name type="scientific">Hyphomicrobium denitrificans (strain ATCC 51888 / DSM 1869 / NCIMB 11706 / TK 0415)</name>
    <dbReference type="NCBI Taxonomy" id="582899"/>
    <lineage>
        <taxon>Bacteria</taxon>
        <taxon>Pseudomonadati</taxon>
        <taxon>Pseudomonadota</taxon>
        <taxon>Alphaproteobacteria</taxon>
        <taxon>Hyphomicrobiales</taxon>
        <taxon>Hyphomicrobiaceae</taxon>
        <taxon>Hyphomicrobium</taxon>
    </lineage>
</organism>
<dbReference type="GO" id="GO:0008478">
    <property type="term" value="F:pyridoxal kinase activity"/>
    <property type="evidence" value="ECO:0007669"/>
    <property type="project" value="UniProtKB-EC"/>
</dbReference>
<keyword evidence="4 7" id="KW-0418">Kinase</keyword>
<evidence type="ECO:0000256" key="5">
    <source>
        <dbReference type="ARBA" id="ARBA00022840"/>
    </source>
</evidence>
<dbReference type="RefSeq" id="WP_013217195.1">
    <property type="nucleotide sequence ID" value="NC_014313.1"/>
</dbReference>
<protein>
    <recommendedName>
        <fullName evidence="1">pyridoxal kinase</fullName>
        <ecNumber evidence="1">2.7.1.35</ecNumber>
    </recommendedName>
</protein>